<feature type="region of interest" description="Disordered" evidence="1">
    <location>
        <begin position="24"/>
        <end position="84"/>
    </location>
</feature>
<evidence type="ECO:0000313" key="3">
    <source>
        <dbReference type="Proteomes" id="UP000237105"/>
    </source>
</evidence>
<sequence>MEAEKVLKLYDSCWFELEIFKTQQPFSPNSSTSSVSEPDQDQNQDNSAKPEMLPPSNRHNRSMSDQLNTNTSFTSGSLSPDSPKLLTILSGKEIAEFEGPNKQSSLNQFEEGPKKKVVNGGRRRSRRRKGGESKSLSDLEFEELKGFMDLGFVFLEEDRESSLASIIPGLQRLGKKDGKEEREENEEEEEEVDSIGSGISRPYLSEAWEVFDMMRKKETNPLINWRVPALSNEVDMKDNLRWWAHTVASTVR</sequence>
<evidence type="ECO:0000313" key="2">
    <source>
        <dbReference type="EMBL" id="PON41146.1"/>
    </source>
</evidence>
<dbReference type="EMBL" id="JXTB01000422">
    <property type="protein sequence ID" value="PON41146.1"/>
    <property type="molecule type" value="Genomic_DNA"/>
</dbReference>
<feature type="compositionally biased region" description="Low complexity" evidence="1">
    <location>
        <begin position="27"/>
        <end position="36"/>
    </location>
</feature>
<feature type="compositionally biased region" description="Acidic residues" evidence="1">
    <location>
        <begin position="183"/>
        <end position="193"/>
    </location>
</feature>
<dbReference type="AlphaFoldDB" id="A0A2P5AXB3"/>
<dbReference type="PANTHER" id="PTHR33785">
    <property type="entry name" value="OS06G0550800 PROTEIN"/>
    <property type="match status" value="1"/>
</dbReference>
<accession>A0A2P5AXB3</accession>
<feature type="compositionally biased region" description="Basic residues" evidence="1">
    <location>
        <begin position="115"/>
        <end position="129"/>
    </location>
</feature>
<evidence type="ECO:0000256" key="1">
    <source>
        <dbReference type="SAM" id="MobiDB-lite"/>
    </source>
</evidence>
<dbReference type="OrthoDB" id="1911878at2759"/>
<proteinExistence type="predicted"/>
<feature type="compositionally biased region" description="Polar residues" evidence="1">
    <location>
        <begin position="63"/>
        <end position="80"/>
    </location>
</feature>
<name>A0A2P5AXB3_PARAD</name>
<keyword evidence="3" id="KW-1185">Reference proteome</keyword>
<reference evidence="3" key="1">
    <citation type="submission" date="2016-06" db="EMBL/GenBank/DDBJ databases">
        <title>Parallel loss of symbiosis genes in relatives of nitrogen-fixing non-legume Parasponia.</title>
        <authorList>
            <person name="Van Velzen R."/>
            <person name="Holmer R."/>
            <person name="Bu F."/>
            <person name="Rutten L."/>
            <person name="Van Zeijl A."/>
            <person name="Liu W."/>
            <person name="Santuari L."/>
            <person name="Cao Q."/>
            <person name="Sharma T."/>
            <person name="Shen D."/>
            <person name="Roswanjaya Y."/>
            <person name="Wardhani T."/>
            <person name="Kalhor M.S."/>
            <person name="Jansen J."/>
            <person name="Van den Hoogen J."/>
            <person name="Gungor B."/>
            <person name="Hartog M."/>
            <person name="Hontelez J."/>
            <person name="Verver J."/>
            <person name="Yang W.-C."/>
            <person name="Schijlen E."/>
            <person name="Repin R."/>
            <person name="Schilthuizen M."/>
            <person name="Schranz E."/>
            <person name="Heidstra R."/>
            <person name="Miyata K."/>
            <person name="Fedorova E."/>
            <person name="Kohlen W."/>
            <person name="Bisseling T."/>
            <person name="Smit S."/>
            <person name="Geurts R."/>
        </authorList>
    </citation>
    <scope>NUCLEOTIDE SEQUENCE [LARGE SCALE GENOMIC DNA]</scope>
    <source>
        <strain evidence="3">cv. WU1-14</strain>
    </source>
</reference>
<dbReference type="STRING" id="3476.A0A2P5AXB3"/>
<dbReference type="Proteomes" id="UP000237105">
    <property type="component" value="Unassembled WGS sequence"/>
</dbReference>
<evidence type="ECO:0008006" key="4">
    <source>
        <dbReference type="Google" id="ProtNLM"/>
    </source>
</evidence>
<organism evidence="2 3">
    <name type="scientific">Parasponia andersonii</name>
    <name type="common">Sponia andersonii</name>
    <dbReference type="NCBI Taxonomy" id="3476"/>
    <lineage>
        <taxon>Eukaryota</taxon>
        <taxon>Viridiplantae</taxon>
        <taxon>Streptophyta</taxon>
        <taxon>Embryophyta</taxon>
        <taxon>Tracheophyta</taxon>
        <taxon>Spermatophyta</taxon>
        <taxon>Magnoliopsida</taxon>
        <taxon>eudicotyledons</taxon>
        <taxon>Gunneridae</taxon>
        <taxon>Pentapetalae</taxon>
        <taxon>rosids</taxon>
        <taxon>fabids</taxon>
        <taxon>Rosales</taxon>
        <taxon>Cannabaceae</taxon>
        <taxon>Parasponia</taxon>
    </lineage>
</organism>
<comment type="caution">
    <text evidence="2">The sequence shown here is derived from an EMBL/GenBank/DDBJ whole genome shotgun (WGS) entry which is preliminary data.</text>
</comment>
<gene>
    <name evidence="2" type="ORF">PanWU01x14_292180</name>
</gene>
<dbReference type="PANTHER" id="PTHR33785:SF12">
    <property type="entry name" value="DUF1685 FAMILY PROTEIN"/>
    <property type="match status" value="1"/>
</dbReference>
<protein>
    <recommendedName>
        <fullName evidence="4">DUF1685 family protein</fullName>
    </recommendedName>
</protein>
<feature type="region of interest" description="Disordered" evidence="1">
    <location>
        <begin position="173"/>
        <end position="196"/>
    </location>
</feature>
<feature type="region of interest" description="Disordered" evidence="1">
    <location>
        <begin position="97"/>
        <end position="135"/>
    </location>
</feature>